<keyword evidence="2" id="KW-1185">Reference proteome</keyword>
<gene>
    <name evidence="1" type="ORF">HMPREF9460_01776</name>
</gene>
<sequence>MTKIENMREDSGLGRLLSECFAGGERLRRELRLSAEQAEELAAAYPADVRPMGGSWYEITFQGAFTYGN</sequence>
<evidence type="ECO:0000313" key="1">
    <source>
        <dbReference type="EMBL" id="KGF55463.1"/>
    </source>
</evidence>
<dbReference type="HOGENOM" id="CLU_2768536_0_0_9"/>
<comment type="caution">
    <text evidence="1">The sequence shown here is derived from an EMBL/GenBank/DDBJ whole genome shotgun (WGS) entry which is preliminary data.</text>
</comment>
<proteinExistence type="predicted"/>
<dbReference type="RefSeq" id="WP_007494718.1">
    <property type="nucleotide sequence ID" value="NZ_KN174163.1"/>
</dbReference>
<name>A0A096B7S1_FLAPL</name>
<dbReference type="PATRIC" id="fig|742738.3.peg.1824"/>
<dbReference type="GeneID" id="63971548"/>
<dbReference type="Proteomes" id="UP000029585">
    <property type="component" value="Unassembled WGS sequence"/>
</dbReference>
<dbReference type="AlphaFoldDB" id="A0A096B7S1"/>
<protein>
    <submittedName>
        <fullName evidence="1">Uncharacterized protein</fullName>
    </submittedName>
</protein>
<reference evidence="1 2" key="1">
    <citation type="submission" date="2011-08" db="EMBL/GenBank/DDBJ databases">
        <title>The Genome Sequence of Clostridium orbiscindens 1_3_50AFAA.</title>
        <authorList>
            <consortium name="The Broad Institute Genome Sequencing Platform"/>
            <person name="Earl A."/>
            <person name="Ward D."/>
            <person name="Feldgarden M."/>
            <person name="Gevers D."/>
            <person name="Daigneault M."/>
            <person name="Strauss J."/>
            <person name="Allen-Vercoe E."/>
            <person name="Young S.K."/>
            <person name="Zeng Q."/>
            <person name="Gargeya S."/>
            <person name="Fitzgerald M."/>
            <person name="Haas B."/>
            <person name="Abouelleil A."/>
            <person name="Alvarado L."/>
            <person name="Arachchi H.M."/>
            <person name="Berlin A."/>
            <person name="Brown A."/>
            <person name="Chapman S.B."/>
            <person name="Chen Z."/>
            <person name="Dunbar C."/>
            <person name="Freedman E."/>
            <person name="Gearin G."/>
            <person name="Gellesch M."/>
            <person name="Goldberg J."/>
            <person name="Griggs A."/>
            <person name="Gujja S."/>
            <person name="Heiman D."/>
            <person name="Howarth C."/>
            <person name="Larson L."/>
            <person name="Lui A."/>
            <person name="MacDonald P.J.P."/>
            <person name="Montmayeur A."/>
            <person name="Murphy C."/>
            <person name="Neiman D."/>
            <person name="Pearson M."/>
            <person name="Priest M."/>
            <person name="Roberts A."/>
            <person name="Saif S."/>
            <person name="Shea T."/>
            <person name="Shenoy N."/>
            <person name="Sisk P."/>
            <person name="Stolte C."/>
            <person name="Sykes S."/>
            <person name="Wortman J."/>
            <person name="Nusbaum C."/>
            <person name="Birren B."/>
        </authorList>
    </citation>
    <scope>NUCLEOTIDE SEQUENCE [LARGE SCALE GENOMIC DNA]</scope>
    <source>
        <strain evidence="1 2">1_3_50AFAA</strain>
    </source>
</reference>
<accession>A0A096B7S1</accession>
<evidence type="ECO:0000313" key="2">
    <source>
        <dbReference type="Proteomes" id="UP000029585"/>
    </source>
</evidence>
<organism evidence="1 2">
    <name type="scientific">Flavonifractor plautii 1_3_50AFAA</name>
    <dbReference type="NCBI Taxonomy" id="742738"/>
    <lineage>
        <taxon>Bacteria</taxon>
        <taxon>Bacillati</taxon>
        <taxon>Bacillota</taxon>
        <taxon>Clostridia</taxon>
        <taxon>Eubacteriales</taxon>
        <taxon>Oscillospiraceae</taxon>
        <taxon>Flavonifractor</taxon>
    </lineage>
</organism>
<dbReference type="EMBL" id="ADLO01000056">
    <property type="protein sequence ID" value="KGF55463.1"/>
    <property type="molecule type" value="Genomic_DNA"/>
</dbReference>